<dbReference type="PROSITE" id="PS51257">
    <property type="entry name" value="PROKAR_LIPOPROTEIN"/>
    <property type="match status" value="1"/>
</dbReference>
<protein>
    <recommendedName>
        <fullName evidence="5">Type IV fimbrial biogenesis protein PilY1</fullName>
    </recommendedName>
</protein>
<dbReference type="RefSeq" id="WP_146651414.1">
    <property type="nucleotide sequence ID" value="NZ_CP012333.1"/>
</dbReference>
<evidence type="ECO:0000313" key="4">
    <source>
        <dbReference type="Proteomes" id="UP000064967"/>
    </source>
</evidence>
<dbReference type="EMBL" id="CP012333">
    <property type="protein sequence ID" value="AKV00055.1"/>
    <property type="molecule type" value="Genomic_DNA"/>
</dbReference>
<dbReference type="PROSITE" id="PS50007">
    <property type="entry name" value="PIPLC_X_DOMAIN"/>
    <property type="match status" value="1"/>
</dbReference>
<organism evidence="3 4">
    <name type="scientific">Labilithrix luteola</name>
    <dbReference type="NCBI Taxonomy" id="1391654"/>
    <lineage>
        <taxon>Bacteria</taxon>
        <taxon>Pseudomonadati</taxon>
        <taxon>Myxococcota</taxon>
        <taxon>Polyangia</taxon>
        <taxon>Polyangiales</taxon>
        <taxon>Labilitrichaceae</taxon>
        <taxon>Labilithrix</taxon>
    </lineage>
</organism>
<dbReference type="AlphaFoldDB" id="A0A0K1Q3T8"/>
<accession>A0A0K1Q3T8</accession>
<feature type="region of interest" description="Disordered" evidence="1">
    <location>
        <begin position="28"/>
        <end position="66"/>
    </location>
</feature>
<keyword evidence="4" id="KW-1185">Reference proteome</keyword>
<gene>
    <name evidence="3" type="ORF">AKJ09_06718</name>
</gene>
<feature type="chain" id="PRO_5005466527" description="Type IV fimbrial biogenesis protein PilY1" evidence="2">
    <location>
        <begin position="28"/>
        <end position="407"/>
    </location>
</feature>
<feature type="signal peptide" evidence="2">
    <location>
        <begin position="1"/>
        <end position="27"/>
    </location>
</feature>
<evidence type="ECO:0000313" key="3">
    <source>
        <dbReference type="EMBL" id="AKV00055.1"/>
    </source>
</evidence>
<keyword evidence="2" id="KW-0732">Signal</keyword>
<dbReference type="Proteomes" id="UP000064967">
    <property type="component" value="Chromosome"/>
</dbReference>
<proteinExistence type="predicted"/>
<evidence type="ECO:0008006" key="5">
    <source>
        <dbReference type="Google" id="ProtNLM"/>
    </source>
</evidence>
<dbReference type="KEGG" id="llu:AKJ09_06718"/>
<dbReference type="STRING" id="1391654.AKJ09_06718"/>
<evidence type="ECO:0000256" key="1">
    <source>
        <dbReference type="SAM" id="MobiDB-lite"/>
    </source>
</evidence>
<sequence>MRYRRQRIFIGTLLTAAAAAAGVAACASNEDVDPGAGPPDTGSDTDASVPGSDAGRDSSVLDSGDGALPCSTTGWCTTRTTDPATRFDDLWPLEGAAFAADRTAGLLAFEGERWSFIHEGVSGLGVVWAAGRDEVWAGGEQGQVVHGTRSGGAWSFTTEAVSNDEPILSIWGAGADVFAASAHRIHRRAAGAAEWKTLHEETDWSSPECGDKIFSFTTIAGTSGDDVWFSGVRGGDQTWSQDSFCGYLARLVGDRYVVLADCTFEYSDNVGMCVSSPGANATLAWFDQAYVLGEGTLATAWTRGGTWLEASHDGDGGVALGEVLEARALMGSRVWGPSQNEIYAVRTQSGVEVLYHNEDIRKDGGAFAIASIALHGIPLVADLKLRGRSATDIWLFGGSYALHKIGP</sequence>
<reference evidence="3 4" key="1">
    <citation type="submission" date="2015-08" db="EMBL/GenBank/DDBJ databases">
        <authorList>
            <person name="Babu N.S."/>
            <person name="Beckwith C.J."/>
            <person name="Beseler K.G."/>
            <person name="Brison A."/>
            <person name="Carone J.V."/>
            <person name="Caskin T.P."/>
            <person name="Diamond M."/>
            <person name="Durham M.E."/>
            <person name="Foxe J.M."/>
            <person name="Go M."/>
            <person name="Henderson B.A."/>
            <person name="Jones I.B."/>
            <person name="McGettigan J.A."/>
            <person name="Micheletti S.J."/>
            <person name="Nasrallah M.E."/>
            <person name="Ortiz D."/>
            <person name="Piller C.R."/>
            <person name="Privatt S.R."/>
            <person name="Schneider S.L."/>
            <person name="Sharp S."/>
            <person name="Smith T.C."/>
            <person name="Stanton J.D."/>
            <person name="Ullery H.E."/>
            <person name="Wilson R.J."/>
            <person name="Serrano M.G."/>
            <person name="Buck G."/>
            <person name="Lee V."/>
            <person name="Wang Y."/>
            <person name="Carvalho R."/>
            <person name="Voegtly L."/>
            <person name="Shi R."/>
            <person name="Duckworth R."/>
            <person name="Johnson A."/>
            <person name="Loviza R."/>
            <person name="Walstead R."/>
            <person name="Shah Z."/>
            <person name="Kiflezghi M."/>
            <person name="Wade K."/>
            <person name="Ball S.L."/>
            <person name="Bradley K.W."/>
            <person name="Asai D.J."/>
            <person name="Bowman C.A."/>
            <person name="Russell D.A."/>
            <person name="Pope W.H."/>
            <person name="Jacobs-Sera D."/>
            <person name="Hendrix R.W."/>
            <person name="Hatfull G.F."/>
        </authorList>
    </citation>
    <scope>NUCLEOTIDE SEQUENCE [LARGE SCALE GENOMIC DNA]</scope>
    <source>
        <strain evidence="3 4">DSM 27648</strain>
    </source>
</reference>
<name>A0A0K1Q3T8_9BACT</name>
<dbReference type="OrthoDB" id="53254at2"/>
<evidence type="ECO:0000256" key="2">
    <source>
        <dbReference type="SAM" id="SignalP"/>
    </source>
</evidence>